<dbReference type="Pfam" id="PF03031">
    <property type="entry name" value="NIF"/>
    <property type="match status" value="1"/>
</dbReference>
<dbReference type="SUPFAM" id="SSF56784">
    <property type="entry name" value="HAD-like"/>
    <property type="match status" value="1"/>
</dbReference>
<proteinExistence type="predicted"/>
<dbReference type="EMBL" id="MK500475">
    <property type="protein sequence ID" value="QBK90310.1"/>
    <property type="molecule type" value="Genomic_DNA"/>
</dbReference>
<accession>A0A481Z5F5</accession>
<protein>
    <submittedName>
        <fullName evidence="2">Ctd-like (NLI interacting factor-like) phosphatase</fullName>
    </submittedName>
</protein>
<evidence type="ECO:0000313" key="2">
    <source>
        <dbReference type="EMBL" id="QBK90310.1"/>
    </source>
</evidence>
<evidence type="ECO:0000259" key="1">
    <source>
        <dbReference type="PROSITE" id="PS50969"/>
    </source>
</evidence>
<dbReference type="PROSITE" id="PS50969">
    <property type="entry name" value="FCP1"/>
    <property type="match status" value="1"/>
</dbReference>
<dbReference type="InterPro" id="IPR050365">
    <property type="entry name" value="TIM50"/>
</dbReference>
<dbReference type="InterPro" id="IPR036412">
    <property type="entry name" value="HAD-like_sf"/>
</dbReference>
<reference evidence="2" key="1">
    <citation type="journal article" date="2019" name="MBio">
        <title>Virus Genomes from Deep Sea Sediments Expand the Ocean Megavirome and Support Independent Origins of Viral Gigantism.</title>
        <authorList>
            <person name="Backstrom D."/>
            <person name="Yutin N."/>
            <person name="Jorgensen S.L."/>
            <person name="Dharamshi J."/>
            <person name="Homa F."/>
            <person name="Zaremba-Niedwiedzka K."/>
            <person name="Spang A."/>
            <person name="Wolf Y.I."/>
            <person name="Koonin E.V."/>
            <person name="Ettema T.J."/>
        </authorList>
    </citation>
    <scope>NUCLEOTIDE SEQUENCE</scope>
</reference>
<gene>
    <name evidence="2" type="ORF">LCPAC102_02230</name>
</gene>
<dbReference type="Gene3D" id="3.40.50.1000">
    <property type="entry name" value="HAD superfamily/HAD-like"/>
    <property type="match status" value="1"/>
</dbReference>
<organism evidence="2">
    <name type="scientific">Pithovirus LCPAC102</name>
    <dbReference type="NCBI Taxonomy" id="2506587"/>
    <lineage>
        <taxon>Viruses</taxon>
        <taxon>Pithoviruses</taxon>
    </lineage>
</organism>
<name>A0A481Z5F5_9VIRU</name>
<dbReference type="InterPro" id="IPR023214">
    <property type="entry name" value="HAD_sf"/>
</dbReference>
<dbReference type="PANTHER" id="PTHR12210">
    <property type="entry name" value="DULLARD PROTEIN PHOSPHATASE"/>
    <property type="match status" value="1"/>
</dbReference>
<dbReference type="InterPro" id="IPR004274">
    <property type="entry name" value="FCP1_dom"/>
</dbReference>
<feature type="domain" description="FCP1 homology" evidence="1">
    <location>
        <begin position="1"/>
        <end position="193"/>
    </location>
</feature>
<dbReference type="SMART" id="SM00577">
    <property type="entry name" value="CPDc"/>
    <property type="match status" value="1"/>
</dbReference>
<sequence>MRNSKQLIILDLDGLLFIRKNKFTAYNQKGESNNPDTNIKSEYNTFEHKKHLYVLRPGYDDFIDYCLSNYDVGIFSSITEKNITCIIDNVFWDKKDKLKFILHRKYTKLDPDYGKNKNIKSFDTVKYISDIISNPILNEKRIYTMRNTIIVDDTYRKVRFNPRNNICVYQPSERFNFEPEKYINKTKKSYDNVCHSYSEVMEYIEKHFS</sequence>